<dbReference type="EMBL" id="KC246789">
    <property type="protein sequence ID" value="AHF24286.1"/>
    <property type="molecule type" value="Genomic_DNA"/>
</dbReference>
<evidence type="ECO:0008006" key="2">
    <source>
        <dbReference type="Google" id="ProtNLM"/>
    </source>
</evidence>
<reference evidence="1" key="1">
    <citation type="journal article" date="2013" name="PLoS ONE">
        <title>Metagenomic insights into the carbohydrate-active enzymes carried by the microorganisms adhering to solid digesta in the rumen of cows.</title>
        <authorList>
            <person name="Wang L."/>
            <person name="Hatem A."/>
            <person name="Catalyurek U.V."/>
            <person name="Morrison M."/>
            <person name="Yu Z."/>
        </authorList>
    </citation>
    <scope>NUCLEOTIDE SEQUENCE</scope>
</reference>
<proteinExistence type="predicted"/>
<dbReference type="AlphaFoldDB" id="W0FHR4"/>
<accession>W0FHR4</accession>
<dbReference type="InterPro" id="IPR020109">
    <property type="entry name" value="Holin_r1t"/>
</dbReference>
<organism evidence="1">
    <name type="scientific">uncultured bacterium Contig1770</name>
    <dbReference type="NCBI Taxonomy" id="1393510"/>
    <lineage>
        <taxon>Bacteria</taxon>
        <taxon>environmental samples</taxon>
    </lineage>
</organism>
<protein>
    <recommendedName>
        <fullName evidence="2">Holin</fullName>
    </recommendedName>
</protein>
<evidence type="ECO:0000313" key="1">
    <source>
        <dbReference type="EMBL" id="AHF24286.1"/>
    </source>
</evidence>
<sequence>MTDNKELLIKWAKAAGIRAAKTAAQTAVALLPTTPVFFGEINWGLIASASLIAAITSMLTSIGGIPEVADGESPIIG</sequence>
<name>W0FHR4_9BACT</name>
<dbReference type="Pfam" id="PF16945">
    <property type="entry name" value="Phage_r1t_holin"/>
    <property type="match status" value="1"/>
</dbReference>